<feature type="domain" description="C4-type zinc ribbon" evidence="2">
    <location>
        <begin position="206"/>
        <end position="237"/>
    </location>
</feature>
<sequence length="246" mass="29299">MEVKCMKQIEFLWELQQHEHKFNSIKKKLEDLARKGHINNIIIELKGIESSLKEKKITIFENEKRINKSNNQLKELTFNQDEIEKNLYNGTITDLKQLHYMDMESKRIREEINKLETDTLEMMEAIEEFKQDIKNMEDQYASVKKDFEEKVKEYNAATDQLRKEAKEEMDIIYNITSKIEKNIYDQYALIKKNKRYAVAKVSKNECSGCHMIIPFYILEELKGEINIVCCENCGRILYYNGINEDI</sequence>
<evidence type="ECO:0008006" key="6">
    <source>
        <dbReference type="Google" id="ProtNLM"/>
    </source>
</evidence>
<proteinExistence type="predicted"/>
<gene>
    <name evidence="4" type="ORF">EQM13_11300</name>
</gene>
<dbReference type="Gene3D" id="1.10.287.1490">
    <property type="match status" value="1"/>
</dbReference>
<keyword evidence="5" id="KW-1185">Reference proteome</keyword>
<feature type="coiled-coil region" evidence="1">
    <location>
        <begin position="112"/>
        <end position="164"/>
    </location>
</feature>
<dbReference type="InterPro" id="IPR003743">
    <property type="entry name" value="Zf-RING_7"/>
</dbReference>
<reference evidence="5" key="1">
    <citation type="submission" date="2019-01" db="EMBL/GenBank/DDBJ databases">
        <title>Draft genomes of a novel of Sporanaerobacter strains.</title>
        <authorList>
            <person name="Ma S."/>
        </authorList>
    </citation>
    <scope>NUCLEOTIDE SEQUENCE [LARGE SCALE GENOMIC DNA]</scope>
    <source>
        <strain evidence="5">NJN-17</strain>
    </source>
</reference>
<dbReference type="OrthoDB" id="9795058at2"/>
<protein>
    <recommendedName>
        <fullName evidence="6">C4-type zinc ribbon domain-containing protein</fullName>
    </recommendedName>
</protein>
<keyword evidence="1" id="KW-0175">Coiled coil</keyword>
<evidence type="ECO:0000256" key="1">
    <source>
        <dbReference type="SAM" id="Coils"/>
    </source>
</evidence>
<feature type="domain" description="CT398-like coiled coil hairpin" evidence="3">
    <location>
        <begin position="15"/>
        <end position="192"/>
    </location>
</feature>
<organism evidence="4 5">
    <name type="scientific">Acidilutibacter cellobiosedens</name>
    <dbReference type="NCBI Taxonomy" id="2507161"/>
    <lineage>
        <taxon>Bacteria</taxon>
        <taxon>Bacillati</taxon>
        <taxon>Bacillota</taxon>
        <taxon>Tissierellia</taxon>
        <taxon>Tissierellales</taxon>
        <taxon>Acidilutibacteraceae</taxon>
        <taxon>Acidilutibacter</taxon>
    </lineage>
</organism>
<evidence type="ECO:0000313" key="5">
    <source>
        <dbReference type="Proteomes" id="UP000287969"/>
    </source>
</evidence>
<name>A0A410QDR7_9FIRM</name>
<dbReference type="Pfam" id="PF02591">
    <property type="entry name" value="Zn_ribbon_9"/>
    <property type="match status" value="1"/>
</dbReference>
<dbReference type="InterPro" id="IPR056003">
    <property type="entry name" value="CT398_CC_hairpin"/>
</dbReference>
<dbReference type="Pfam" id="PF24481">
    <property type="entry name" value="CT398_CC"/>
    <property type="match status" value="1"/>
</dbReference>
<dbReference type="EMBL" id="CP035282">
    <property type="protein sequence ID" value="QAT62130.1"/>
    <property type="molecule type" value="Genomic_DNA"/>
</dbReference>
<dbReference type="AlphaFoldDB" id="A0A410QDR7"/>
<accession>A0A410QDR7</accession>
<evidence type="ECO:0000259" key="3">
    <source>
        <dbReference type="Pfam" id="PF24481"/>
    </source>
</evidence>
<dbReference type="Proteomes" id="UP000287969">
    <property type="component" value="Chromosome"/>
</dbReference>
<evidence type="ECO:0000313" key="4">
    <source>
        <dbReference type="EMBL" id="QAT62130.1"/>
    </source>
</evidence>
<evidence type="ECO:0000259" key="2">
    <source>
        <dbReference type="Pfam" id="PF02591"/>
    </source>
</evidence>
<dbReference type="KEGG" id="spoa:EQM13_11300"/>